<evidence type="ECO:0000313" key="2">
    <source>
        <dbReference type="Proteomes" id="UP000199645"/>
    </source>
</evidence>
<dbReference type="SUPFAM" id="SSF81301">
    <property type="entry name" value="Nucleotidyltransferase"/>
    <property type="match status" value="1"/>
</dbReference>
<evidence type="ECO:0000313" key="1">
    <source>
        <dbReference type="EMBL" id="SFF28947.1"/>
    </source>
</evidence>
<gene>
    <name evidence="1" type="ORF">SAMN05421541_108187</name>
</gene>
<sequence>MDQDNAVRPLRDRAELHQTLSLVLRRADPDMSGLRYRLVGTGAALAQAVSLPTGDIDILVARRSDVDALAAALAEFPCLTPPVWLPDARQYYARFAVEGIDVGFSTVEWPVDTDTFECAGSGPWSHYVTIAIGTHLVPTVRLELRLVSELVRNRPDRIRPLVAHLRQQGGDLDLVHRSMQDRGVAPLLRQQIDDQLRGR</sequence>
<dbReference type="Gene3D" id="3.30.460.40">
    <property type="match status" value="1"/>
</dbReference>
<dbReference type="AlphaFoldDB" id="A0A1I2HJA1"/>
<evidence type="ECO:0008006" key="3">
    <source>
        <dbReference type="Google" id="ProtNLM"/>
    </source>
</evidence>
<dbReference type="EMBL" id="FONV01000008">
    <property type="protein sequence ID" value="SFF28947.1"/>
    <property type="molecule type" value="Genomic_DNA"/>
</dbReference>
<accession>A0A1I2HJA1</accession>
<keyword evidence="2" id="KW-1185">Reference proteome</keyword>
<protein>
    <recommendedName>
        <fullName evidence="3">Nucleotidyl transferase AbiEii toxin, Type IV TA system</fullName>
    </recommendedName>
</protein>
<dbReference type="STRING" id="35752.SAMN05421541_108187"/>
<dbReference type="InterPro" id="IPR043519">
    <property type="entry name" value="NT_sf"/>
</dbReference>
<dbReference type="OrthoDB" id="3379089at2"/>
<dbReference type="RefSeq" id="WP_093617020.1">
    <property type="nucleotide sequence ID" value="NZ_BOMT01000085.1"/>
</dbReference>
<reference evidence="1 2" key="1">
    <citation type="submission" date="2016-10" db="EMBL/GenBank/DDBJ databases">
        <authorList>
            <person name="de Groot N.N."/>
        </authorList>
    </citation>
    <scope>NUCLEOTIDE SEQUENCE [LARGE SCALE GENOMIC DNA]</scope>
    <source>
        <strain evidence="1 2">DSM 43019</strain>
    </source>
</reference>
<dbReference type="Proteomes" id="UP000199645">
    <property type="component" value="Unassembled WGS sequence"/>
</dbReference>
<organism evidence="1 2">
    <name type="scientific">Actinoplanes philippinensis</name>
    <dbReference type="NCBI Taxonomy" id="35752"/>
    <lineage>
        <taxon>Bacteria</taxon>
        <taxon>Bacillati</taxon>
        <taxon>Actinomycetota</taxon>
        <taxon>Actinomycetes</taxon>
        <taxon>Micromonosporales</taxon>
        <taxon>Micromonosporaceae</taxon>
        <taxon>Actinoplanes</taxon>
    </lineage>
</organism>
<name>A0A1I2HJA1_9ACTN</name>
<proteinExistence type="predicted"/>